<evidence type="ECO:0000256" key="5">
    <source>
        <dbReference type="SAM" id="Phobius"/>
    </source>
</evidence>
<evidence type="ECO:0000256" key="2">
    <source>
        <dbReference type="ARBA" id="ARBA00022692"/>
    </source>
</evidence>
<dbReference type="InterPro" id="IPR021147">
    <property type="entry name" value="DUF697"/>
</dbReference>
<gene>
    <name evidence="6" type="ORF">EI71_00117</name>
</gene>
<comment type="caution">
    <text evidence="6">The sequence shown here is derived from an EMBL/GenBank/DDBJ whole genome shotgun (WGS) entry which is preliminary data.</text>
</comment>
<evidence type="ECO:0000313" key="7">
    <source>
        <dbReference type="Proteomes" id="UP000266506"/>
    </source>
</evidence>
<dbReference type="EMBL" id="QXEV01000001">
    <property type="protein sequence ID" value="RIA78556.1"/>
    <property type="molecule type" value="Genomic_DNA"/>
</dbReference>
<accession>A0A397S1A6</accession>
<name>A0A397S1A6_9MOLU</name>
<dbReference type="InParanoid" id="A0A397S1A6"/>
<comment type="subcellular location">
    <subcellularLocation>
        <location evidence="1">Membrane</location>
        <topology evidence="1">Multi-pass membrane protein</topology>
    </subcellularLocation>
</comment>
<keyword evidence="3 5" id="KW-1133">Transmembrane helix</keyword>
<keyword evidence="7" id="KW-1185">Reference proteome</keyword>
<proteinExistence type="predicted"/>
<evidence type="ECO:0000256" key="3">
    <source>
        <dbReference type="ARBA" id="ARBA00022989"/>
    </source>
</evidence>
<keyword evidence="2 5" id="KW-0812">Transmembrane</keyword>
<dbReference type="GO" id="GO:0016020">
    <property type="term" value="C:membrane"/>
    <property type="evidence" value="ECO:0007669"/>
    <property type="project" value="UniProtKB-SubCell"/>
</dbReference>
<sequence>MAKNELVLKEDKENKKEIGKLTLEEYQKKYSKPVNEKVAKTFLFIFAAAIGIIIFFCLFSFVIKVYETFDKNNIALYISIPIALLIFICVYVIPLYKIHEAKPFITNVDSRNAREAKKYNKALRESIADKMIDLKAKTTGVTWYSEANVGKLAIARQTHDDEELKKALTETYDTDVKAAANKMIRDHAFKVGVTTALSQSEKIDTLFVVTYDLNLIKDLIYLYGFRPSDTQLMKCYQSVIADALIAYGLGNATSAIATGVVKKMGNVVDKVPVLGSMVSTVIDSVTQGLVNASLTVIIGFQTKKYLMKEYHLQDILDTVELPTEEEEAEEASELMDSLKKDITLTAKKGKVQTA</sequence>
<dbReference type="RefSeq" id="WP_119015300.1">
    <property type="nucleotide sequence ID" value="NZ_QXEV01000001.1"/>
</dbReference>
<dbReference type="AlphaFoldDB" id="A0A397S1A6"/>
<feature type="transmembrane region" description="Helical" evidence="5">
    <location>
        <begin position="42"/>
        <end position="62"/>
    </location>
</feature>
<dbReference type="Proteomes" id="UP000266506">
    <property type="component" value="Unassembled WGS sequence"/>
</dbReference>
<evidence type="ECO:0000256" key="4">
    <source>
        <dbReference type="ARBA" id="ARBA00023136"/>
    </source>
</evidence>
<protein>
    <submittedName>
        <fullName evidence="6">Uncharacterized protein DUF697</fullName>
    </submittedName>
</protein>
<reference evidence="6 7" key="1">
    <citation type="submission" date="2018-08" db="EMBL/GenBank/DDBJ databases">
        <title>Genomic Encyclopedia of Archaeal and Bacterial Type Strains, Phase II (KMG-II): from individual species to whole genera.</title>
        <authorList>
            <person name="Goeker M."/>
        </authorList>
    </citation>
    <scope>NUCLEOTIDE SEQUENCE [LARGE SCALE GENOMIC DNA]</scope>
    <source>
        <strain evidence="6 7">ATCC 27112</strain>
    </source>
</reference>
<evidence type="ECO:0000256" key="1">
    <source>
        <dbReference type="ARBA" id="ARBA00004141"/>
    </source>
</evidence>
<evidence type="ECO:0000313" key="6">
    <source>
        <dbReference type="EMBL" id="RIA78556.1"/>
    </source>
</evidence>
<organism evidence="6 7">
    <name type="scientific">Anaeroplasma bactoclasticum</name>
    <dbReference type="NCBI Taxonomy" id="2088"/>
    <lineage>
        <taxon>Bacteria</taxon>
        <taxon>Bacillati</taxon>
        <taxon>Mycoplasmatota</taxon>
        <taxon>Mollicutes</taxon>
        <taxon>Anaeroplasmatales</taxon>
        <taxon>Anaeroplasmataceae</taxon>
        <taxon>Anaeroplasma</taxon>
    </lineage>
</organism>
<feature type="transmembrane region" description="Helical" evidence="5">
    <location>
        <begin position="74"/>
        <end position="96"/>
    </location>
</feature>
<dbReference type="Pfam" id="PF05128">
    <property type="entry name" value="DUF697"/>
    <property type="match status" value="1"/>
</dbReference>
<keyword evidence="4 5" id="KW-0472">Membrane</keyword>